<dbReference type="OrthoDB" id="2924859at2"/>
<reference evidence="1 2" key="1">
    <citation type="submission" date="2015-05" db="EMBL/GenBank/DDBJ databases">
        <title>Comparison of genome.</title>
        <authorList>
            <person name="Zheng Z."/>
            <person name="Sun M."/>
        </authorList>
    </citation>
    <scope>NUCLEOTIDE SEQUENCE [LARGE SCALE GENOMIC DNA]</scope>
    <source>
        <strain evidence="1 2">G25-74</strain>
    </source>
</reference>
<organism evidence="1 2">
    <name type="scientific">Lederbergia galactosidilytica</name>
    <dbReference type="NCBI Taxonomy" id="217031"/>
    <lineage>
        <taxon>Bacteria</taxon>
        <taxon>Bacillati</taxon>
        <taxon>Bacillota</taxon>
        <taxon>Bacilli</taxon>
        <taxon>Bacillales</taxon>
        <taxon>Bacillaceae</taxon>
        <taxon>Lederbergia</taxon>
    </lineage>
</organism>
<gene>
    <name evidence="1" type="ORF">ABB05_07525</name>
</gene>
<dbReference type="RefSeq" id="WP_064467916.1">
    <property type="nucleotide sequence ID" value="NZ_LDJR01000034.1"/>
</dbReference>
<dbReference type="AlphaFoldDB" id="A0A177ZXN9"/>
<protein>
    <submittedName>
        <fullName evidence="1">Uncharacterized protein</fullName>
    </submittedName>
</protein>
<name>A0A177ZXN9_9BACI</name>
<comment type="caution">
    <text evidence="1">The sequence shown here is derived from an EMBL/GenBank/DDBJ whole genome shotgun (WGS) entry which is preliminary data.</text>
</comment>
<accession>A0A177ZXN9</accession>
<dbReference type="STRING" id="217031.ABB05_07525"/>
<proteinExistence type="predicted"/>
<evidence type="ECO:0000313" key="1">
    <source>
        <dbReference type="EMBL" id="OAK72697.1"/>
    </source>
</evidence>
<keyword evidence="2" id="KW-1185">Reference proteome</keyword>
<dbReference type="EMBL" id="LDJR01000034">
    <property type="protein sequence ID" value="OAK72697.1"/>
    <property type="molecule type" value="Genomic_DNA"/>
</dbReference>
<evidence type="ECO:0000313" key="2">
    <source>
        <dbReference type="Proteomes" id="UP000077881"/>
    </source>
</evidence>
<dbReference type="Proteomes" id="UP000077881">
    <property type="component" value="Unassembled WGS sequence"/>
</dbReference>
<sequence>MKTKLHELFERDKQFGADAISFDSGLMINGRKEVVYYMIIEYEDRFDCYLNLCDDGEPPYRNILVKGSSIKKEVAQQISVRKLNKEAYGD</sequence>
<dbReference type="PATRIC" id="fig|217031.6.peg.1622"/>